<dbReference type="EMBL" id="BHYK01000001">
    <property type="protein sequence ID" value="GCD08560.1"/>
    <property type="molecule type" value="Genomic_DNA"/>
</dbReference>
<feature type="transmembrane region" description="Helical" evidence="1">
    <location>
        <begin position="17"/>
        <end position="37"/>
    </location>
</feature>
<dbReference type="InterPro" id="IPR050570">
    <property type="entry name" value="Cell_wall_metabolism_enzyme"/>
</dbReference>
<keyword evidence="1" id="KW-0472">Membrane</keyword>
<name>A0A401UG64_9CLOT</name>
<dbReference type="Pfam" id="PF01551">
    <property type="entry name" value="Peptidase_M23"/>
    <property type="match status" value="1"/>
</dbReference>
<dbReference type="InterPro" id="IPR011055">
    <property type="entry name" value="Dup_hybrid_motif"/>
</dbReference>
<evidence type="ECO:0000256" key="1">
    <source>
        <dbReference type="SAM" id="Phobius"/>
    </source>
</evidence>
<keyword evidence="4" id="KW-1185">Reference proteome</keyword>
<dbReference type="Gene3D" id="2.70.70.10">
    <property type="entry name" value="Glucose Permease (Domain IIA)"/>
    <property type="match status" value="1"/>
</dbReference>
<dbReference type="PANTHER" id="PTHR21666">
    <property type="entry name" value="PEPTIDASE-RELATED"/>
    <property type="match status" value="1"/>
</dbReference>
<comment type="caution">
    <text evidence="3">The sequence shown here is derived from an EMBL/GenBank/DDBJ whole genome shotgun (WGS) entry which is preliminary data.</text>
</comment>
<dbReference type="PANTHER" id="PTHR21666:SF270">
    <property type="entry name" value="MUREIN HYDROLASE ACTIVATOR ENVC"/>
    <property type="match status" value="1"/>
</dbReference>
<reference evidence="3 4" key="1">
    <citation type="submission" date="2018-11" db="EMBL/GenBank/DDBJ databases">
        <title>Genome sequencing and assembly of Clostridium tagluense strain A121.</title>
        <authorList>
            <person name="Murakami T."/>
            <person name="Segawa T."/>
            <person name="Shcherbakova V.A."/>
            <person name="Mori H."/>
            <person name="Yoshimura Y."/>
        </authorList>
    </citation>
    <scope>NUCLEOTIDE SEQUENCE [LARGE SCALE GENOMIC DNA]</scope>
    <source>
        <strain evidence="3 4">A121</strain>
    </source>
</reference>
<evidence type="ECO:0000313" key="4">
    <source>
        <dbReference type="Proteomes" id="UP000287872"/>
    </source>
</evidence>
<dbReference type="Proteomes" id="UP000287872">
    <property type="component" value="Unassembled WGS sequence"/>
</dbReference>
<feature type="domain" description="M23ase beta-sheet core" evidence="2">
    <location>
        <begin position="142"/>
        <end position="243"/>
    </location>
</feature>
<dbReference type="AlphaFoldDB" id="A0A401UG64"/>
<evidence type="ECO:0000313" key="3">
    <source>
        <dbReference type="EMBL" id="GCD08560.1"/>
    </source>
</evidence>
<dbReference type="RefSeq" id="WP_124997133.1">
    <property type="nucleotide sequence ID" value="NZ_BHYK01000001.1"/>
</dbReference>
<keyword evidence="1" id="KW-1133">Transmembrane helix</keyword>
<proteinExistence type="predicted"/>
<organism evidence="3 4">
    <name type="scientific">Clostridium tagluense</name>
    <dbReference type="NCBI Taxonomy" id="360422"/>
    <lineage>
        <taxon>Bacteria</taxon>
        <taxon>Bacillati</taxon>
        <taxon>Bacillota</taxon>
        <taxon>Clostridia</taxon>
        <taxon>Eubacteriales</taxon>
        <taxon>Clostridiaceae</taxon>
        <taxon>Clostridium</taxon>
    </lineage>
</organism>
<dbReference type="SUPFAM" id="SSF51261">
    <property type="entry name" value="Duplicated hybrid motif"/>
    <property type="match status" value="1"/>
</dbReference>
<evidence type="ECO:0000259" key="2">
    <source>
        <dbReference type="Pfam" id="PF01551"/>
    </source>
</evidence>
<sequence>MDNKANNKTLNFFKKEGFYVVLFICLCIVATVATITAGNNKKLSSKQAAIQKEQANAGDVLKEQEKQYQDALQVKKENLAKTKGLKPVPNIKKVTTGNLTAPVSKSVNAIFEKPVANGLLARAYSKDIDPVVWKTDGSYRTNLGIDIKANIGEPVIAAMDGIVKEVGTDLAKQKGKMVIIDHGNGFITKYSNLEEKILVKINDKVTKKQKIGSVGNTSLNSYKEDYGSHLHFEVLQSSKNIDPARYVKYEKYQPVVIKQ</sequence>
<dbReference type="OrthoDB" id="9801106at2"/>
<keyword evidence="1" id="KW-0812">Transmembrane</keyword>
<gene>
    <name evidence="3" type="ORF">Ctaglu_01830</name>
</gene>
<protein>
    <submittedName>
        <fullName evidence="3">Peptidase</fullName>
    </submittedName>
</protein>
<dbReference type="GO" id="GO:0004222">
    <property type="term" value="F:metalloendopeptidase activity"/>
    <property type="evidence" value="ECO:0007669"/>
    <property type="project" value="TreeGrafter"/>
</dbReference>
<accession>A0A401UG64</accession>
<dbReference type="InterPro" id="IPR016047">
    <property type="entry name" value="M23ase_b-sheet_dom"/>
</dbReference>
<dbReference type="CDD" id="cd12797">
    <property type="entry name" value="M23_peptidase"/>
    <property type="match status" value="1"/>
</dbReference>